<dbReference type="InterPro" id="IPR041280">
    <property type="entry name" value="Big_10"/>
</dbReference>
<comment type="pathway">
    <text evidence="1 7">Cell wall biogenesis; peptidoglycan biosynthesis.</text>
</comment>
<dbReference type="CDD" id="cd16913">
    <property type="entry name" value="YkuD_like"/>
    <property type="match status" value="1"/>
</dbReference>
<evidence type="ECO:0000256" key="3">
    <source>
        <dbReference type="ARBA" id="ARBA00022960"/>
    </source>
</evidence>
<dbReference type="GO" id="GO:0005576">
    <property type="term" value="C:extracellular region"/>
    <property type="evidence" value="ECO:0007669"/>
    <property type="project" value="TreeGrafter"/>
</dbReference>
<dbReference type="GO" id="GO:0018104">
    <property type="term" value="P:peptidoglycan-protein cross-linking"/>
    <property type="evidence" value="ECO:0007669"/>
    <property type="project" value="TreeGrafter"/>
</dbReference>
<feature type="transmembrane region" description="Helical" evidence="9">
    <location>
        <begin position="40"/>
        <end position="64"/>
    </location>
</feature>
<dbReference type="HOGENOM" id="CLU_039404_3_1_11"/>
<dbReference type="InterPro" id="IPR050979">
    <property type="entry name" value="LD-transpeptidase"/>
</dbReference>
<evidence type="ECO:0000259" key="10">
    <source>
        <dbReference type="PROSITE" id="PS52029"/>
    </source>
</evidence>
<dbReference type="GO" id="GO:0071555">
    <property type="term" value="P:cell wall organization"/>
    <property type="evidence" value="ECO:0007669"/>
    <property type="project" value="UniProtKB-UniRule"/>
</dbReference>
<name>A9WU60_RENSM</name>
<dbReference type="Gene3D" id="2.60.40.3710">
    <property type="match status" value="1"/>
</dbReference>
<feature type="region of interest" description="Disordered" evidence="8">
    <location>
        <begin position="71"/>
        <end position="99"/>
    </location>
</feature>
<feature type="active site" description="Proton donor/acceptor" evidence="7">
    <location>
        <position position="369"/>
    </location>
</feature>
<feature type="domain" description="L,D-TPase catalytic" evidence="10">
    <location>
        <begin position="285"/>
        <end position="412"/>
    </location>
</feature>
<dbReference type="GO" id="GO:0016746">
    <property type="term" value="F:acyltransferase activity"/>
    <property type="evidence" value="ECO:0007669"/>
    <property type="project" value="UniProtKB-KW"/>
</dbReference>
<feature type="active site" description="Nucleophile" evidence="7">
    <location>
        <position position="388"/>
    </location>
</feature>
<proteinExistence type="predicted"/>
<dbReference type="Pfam" id="PF17964">
    <property type="entry name" value="Big_10"/>
    <property type="match status" value="1"/>
</dbReference>
<evidence type="ECO:0000256" key="2">
    <source>
        <dbReference type="ARBA" id="ARBA00022679"/>
    </source>
</evidence>
<dbReference type="PROSITE" id="PS52029">
    <property type="entry name" value="LD_TPASE"/>
    <property type="match status" value="1"/>
</dbReference>
<evidence type="ECO:0000256" key="5">
    <source>
        <dbReference type="ARBA" id="ARBA00023315"/>
    </source>
</evidence>
<organism evidence="11 12">
    <name type="scientific">Renibacterium salmoninarum (strain ATCC 33209 / DSM 20767 / JCM 11484 / NBRC 15589 / NCIMB 2235)</name>
    <dbReference type="NCBI Taxonomy" id="288705"/>
    <lineage>
        <taxon>Bacteria</taxon>
        <taxon>Bacillati</taxon>
        <taxon>Actinomycetota</taxon>
        <taxon>Actinomycetes</taxon>
        <taxon>Micrococcales</taxon>
        <taxon>Micrococcaceae</taxon>
        <taxon>Renibacterium</taxon>
    </lineage>
</organism>
<dbReference type="Gene3D" id="2.60.40.3780">
    <property type="match status" value="1"/>
</dbReference>
<dbReference type="PANTHER" id="PTHR30582:SF2">
    <property type="entry name" value="L,D-TRANSPEPTIDASE YCIB-RELATED"/>
    <property type="match status" value="1"/>
</dbReference>
<evidence type="ECO:0000256" key="6">
    <source>
        <dbReference type="ARBA" id="ARBA00023316"/>
    </source>
</evidence>
<dbReference type="Gene3D" id="2.40.440.10">
    <property type="entry name" value="L,D-transpeptidase catalytic domain-like"/>
    <property type="match status" value="1"/>
</dbReference>
<dbReference type="EMBL" id="CP000910">
    <property type="protein sequence ID" value="ABY24731.1"/>
    <property type="molecule type" value="Genomic_DNA"/>
</dbReference>
<evidence type="ECO:0000256" key="7">
    <source>
        <dbReference type="PROSITE-ProRule" id="PRU01373"/>
    </source>
</evidence>
<evidence type="ECO:0000256" key="9">
    <source>
        <dbReference type="SAM" id="Phobius"/>
    </source>
</evidence>
<reference evidence="12" key="1">
    <citation type="journal article" date="2008" name="J. Bacteriol.">
        <title>Genome sequence of the fish pathogen Renibacterium salmoninarum suggests reductive evolution away from an environmental Arthrobacter ancestor.</title>
        <authorList>
            <person name="Wiens G.D."/>
            <person name="Rockey D.D."/>
            <person name="Wu Z."/>
            <person name="Chang J."/>
            <person name="Levy R."/>
            <person name="Crane S."/>
            <person name="Chen D.S."/>
            <person name="Capri G.R."/>
            <person name="Burnett J.R."/>
            <person name="Sudheesh P.S."/>
            <person name="Schipma M.J."/>
            <person name="Burd H."/>
            <person name="Bhattacharyya A."/>
            <person name="Rhodes L.D."/>
            <person name="Kaul R."/>
            <person name="Strom M.S."/>
        </authorList>
    </citation>
    <scope>NUCLEOTIDE SEQUENCE [LARGE SCALE GENOMIC DNA]</scope>
    <source>
        <strain evidence="12">ATCC 33209 / DSM 20767 / JCM 11484 / NBRC 15589 / NCIMB 2235</strain>
    </source>
</reference>
<keyword evidence="3 7" id="KW-0133">Cell shape</keyword>
<dbReference type="STRING" id="288705.RSal33209_3010"/>
<feature type="region of interest" description="Disordered" evidence="8">
    <location>
        <begin position="13"/>
        <end position="33"/>
    </location>
</feature>
<keyword evidence="12" id="KW-1185">Reference proteome</keyword>
<evidence type="ECO:0000256" key="1">
    <source>
        <dbReference type="ARBA" id="ARBA00004752"/>
    </source>
</evidence>
<protein>
    <submittedName>
        <fullName evidence="11">Hypothetical exported protein</fullName>
    </submittedName>
</protein>
<keyword evidence="2" id="KW-0808">Transferase</keyword>
<dbReference type="InterPro" id="IPR038063">
    <property type="entry name" value="Transpep_catalytic_dom"/>
</dbReference>
<accession>A9WU60</accession>
<dbReference type="GO" id="GO:0008360">
    <property type="term" value="P:regulation of cell shape"/>
    <property type="evidence" value="ECO:0007669"/>
    <property type="project" value="UniProtKB-UniRule"/>
</dbReference>
<evidence type="ECO:0000256" key="4">
    <source>
        <dbReference type="ARBA" id="ARBA00022984"/>
    </source>
</evidence>
<keyword evidence="9" id="KW-1133">Transmembrane helix</keyword>
<keyword evidence="9" id="KW-0812">Transmembrane</keyword>
<dbReference type="KEGG" id="rsa:RSal33209_3010"/>
<dbReference type="PANTHER" id="PTHR30582">
    <property type="entry name" value="L,D-TRANSPEPTIDASE"/>
    <property type="match status" value="1"/>
</dbReference>
<keyword evidence="6 7" id="KW-0961">Cell wall biogenesis/degradation</keyword>
<keyword evidence="5" id="KW-0012">Acyltransferase</keyword>
<dbReference type="Proteomes" id="UP000002007">
    <property type="component" value="Chromosome"/>
</dbReference>
<dbReference type="CDD" id="cd13432">
    <property type="entry name" value="LDT_IgD_like_2"/>
    <property type="match status" value="1"/>
</dbReference>
<dbReference type="SUPFAM" id="SSF141523">
    <property type="entry name" value="L,D-transpeptidase catalytic domain-like"/>
    <property type="match status" value="1"/>
</dbReference>
<feature type="compositionally biased region" description="Polar residues" evidence="8">
    <location>
        <begin position="71"/>
        <end position="82"/>
    </location>
</feature>
<evidence type="ECO:0000313" key="12">
    <source>
        <dbReference type="Proteomes" id="UP000002007"/>
    </source>
</evidence>
<evidence type="ECO:0000313" key="11">
    <source>
        <dbReference type="EMBL" id="ABY24731.1"/>
    </source>
</evidence>
<dbReference type="UniPathway" id="UPA00219"/>
<dbReference type="Pfam" id="PF03734">
    <property type="entry name" value="YkuD"/>
    <property type="match status" value="1"/>
</dbReference>
<keyword evidence="4 7" id="KW-0573">Peptidoglycan synthesis</keyword>
<gene>
    <name evidence="11" type="ordered locus">RSal33209_3010</name>
</gene>
<feature type="compositionally biased region" description="Polar residues" evidence="8">
    <location>
        <begin position="19"/>
        <end position="29"/>
    </location>
</feature>
<dbReference type="InterPro" id="IPR005490">
    <property type="entry name" value="LD_TPept_cat_dom"/>
</dbReference>
<dbReference type="eggNOG" id="COG1376">
    <property type="taxonomic scope" value="Bacteria"/>
</dbReference>
<dbReference type="GO" id="GO:0071972">
    <property type="term" value="F:peptidoglycan L,D-transpeptidase activity"/>
    <property type="evidence" value="ECO:0007669"/>
    <property type="project" value="TreeGrafter"/>
</dbReference>
<evidence type="ECO:0000256" key="8">
    <source>
        <dbReference type="SAM" id="MobiDB-lite"/>
    </source>
</evidence>
<keyword evidence="9" id="KW-0472">Membrane</keyword>
<dbReference type="AlphaFoldDB" id="A9WU60"/>
<sequence length="439" mass="46205">MCDALVGQSRWEKLGARMSESSGNSSNTEQGKKSRKGWKIGVIVAICAVVGAGGIGAVAAVPWANAKINASEQNSSANTSAKPTADAKPIEWGTTPTNGAVQVNPVTPAVIKAINGTIKTVSLIDNKTGLAVPGTLSADKSTWTATGPLNFDTSYNYTFTGVDAADRETSKTQSFSTVPAANEADAVSYVRDGGNIGAGQPVQLTFSEPVLNKVAVENAIKITTSAGQVGAFRWIGDKVVRFRPEAFWTANSVVTIDIKLLGVDFGNGQIGNFNKTMIMNVGDKRVLVADATNHVANLFINDQLVRTMPVTMGDTRFPSAAGYLVMMDKQKEAVFKADTIGLKPGNPAYYGTLNVSNAIRISNSGEFVHQTAPGGYASLGVANISHGCVGLGPDDAAWLFDTMTTGDPVQVINTEGPQTDLDDGFGDWNIPWAQYAFRG</sequence>